<sequence>MQNGVVLKLRGNNVPLVFLRARSRGGTQGLIVGLAAAGGEGDFAGVAVQPFCKYLPGQGQPLRRLLPHGVQAGRIPIKLLKAWQHGSKRRITHGGGRRVISIYTHY</sequence>
<organism evidence="1">
    <name type="scientific">bioreactor metagenome</name>
    <dbReference type="NCBI Taxonomy" id="1076179"/>
    <lineage>
        <taxon>unclassified sequences</taxon>
        <taxon>metagenomes</taxon>
        <taxon>ecological metagenomes</taxon>
    </lineage>
</organism>
<dbReference type="AlphaFoldDB" id="A0A644YP43"/>
<comment type="caution">
    <text evidence="1">The sequence shown here is derived from an EMBL/GenBank/DDBJ whole genome shotgun (WGS) entry which is preliminary data.</text>
</comment>
<name>A0A644YP43_9ZZZZ</name>
<reference evidence="1" key="1">
    <citation type="submission" date="2019-08" db="EMBL/GenBank/DDBJ databases">
        <authorList>
            <person name="Kucharzyk K."/>
            <person name="Murdoch R.W."/>
            <person name="Higgins S."/>
            <person name="Loffler F."/>
        </authorList>
    </citation>
    <scope>NUCLEOTIDE SEQUENCE</scope>
</reference>
<protein>
    <submittedName>
        <fullName evidence="1">Uncharacterized protein</fullName>
    </submittedName>
</protein>
<gene>
    <name evidence="1" type="ORF">SDC9_76181</name>
</gene>
<accession>A0A644YP43</accession>
<evidence type="ECO:0000313" key="1">
    <source>
        <dbReference type="EMBL" id="MPM29641.1"/>
    </source>
</evidence>
<dbReference type="EMBL" id="VSSQ01005566">
    <property type="protein sequence ID" value="MPM29641.1"/>
    <property type="molecule type" value="Genomic_DNA"/>
</dbReference>
<proteinExistence type="predicted"/>